<sequence length="61" mass="6390">MATTGSIVVGRPLARSSAVLIDAAEVIALVFLLLPAAWSNTWVHKAGHALARRACHMQPAA</sequence>
<proteinExistence type="predicted"/>
<name>A0ABT6XDV1_9GAMM</name>
<keyword evidence="1" id="KW-0472">Membrane</keyword>
<keyword evidence="3" id="KW-1185">Reference proteome</keyword>
<reference evidence="2 3" key="1">
    <citation type="submission" date="2023-05" db="EMBL/GenBank/DDBJ databases">
        <title>Lysobacter sp. strain LF1 Genome sequencing and assembly.</title>
        <authorList>
            <person name="Jung Y."/>
        </authorList>
    </citation>
    <scope>NUCLEOTIDE SEQUENCE [LARGE SCALE GENOMIC DNA]</scope>
    <source>
        <strain evidence="2 3">LF1</strain>
    </source>
</reference>
<evidence type="ECO:0000313" key="3">
    <source>
        <dbReference type="Proteomes" id="UP001321580"/>
    </source>
</evidence>
<evidence type="ECO:0000313" key="2">
    <source>
        <dbReference type="EMBL" id="MDI9238085.1"/>
    </source>
</evidence>
<accession>A0ABT6XDV1</accession>
<dbReference type="EMBL" id="JASGBI010000001">
    <property type="protein sequence ID" value="MDI9238085.1"/>
    <property type="molecule type" value="Genomic_DNA"/>
</dbReference>
<protein>
    <submittedName>
        <fullName evidence="2">Uncharacterized protein</fullName>
    </submittedName>
</protein>
<keyword evidence="1" id="KW-0812">Transmembrane</keyword>
<comment type="caution">
    <text evidence="2">The sequence shown here is derived from an EMBL/GenBank/DDBJ whole genome shotgun (WGS) entry which is preliminary data.</text>
</comment>
<dbReference type="RefSeq" id="WP_283211570.1">
    <property type="nucleotide sequence ID" value="NZ_JASGBI010000001.1"/>
</dbReference>
<feature type="transmembrane region" description="Helical" evidence="1">
    <location>
        <begin position="20"/>
        <end position="43"/>
    </location>
</feature>
<keyword evidence="1" id="KW-1133">Transmembrane helix</keyword>
<gene>
    <name evidence="2" type="ORF">QLQ15_04080</name>
</gene>
<dbReference type="Proteomes" id="UP001321580">
    <property type="component" value="Unassembled WGS sequence"/>
</dbReference>
<organism evidence="2 3">
    <name type="scientific">Lysobacter stagni</name>
    <dbReference type="NCBI Taxonomy" id="3045172"/>
    <lineage>
        <taxon>Bacteria</taxon>
        <taxon>Pseudomonadati</taxon>
        <taxon>Pseudomonadota</taxon>
        <taxon>Gammaproteobacteria</taxon>
        <taxon>Lysobacterales</taxon>
        <taxon>Lysobacteraceae</taxon>
        <taxon>Lysobacter</taxon>
    </lineage>
</organism>
<evidence type="ECO:0000256" key="1">
    <source>
        <dbReference type="SAM" id="Phobius"/>
    </source>
</evidence>